<dbReference type="Ensembl" id="ENSCPVT00000027790.1">
    <property type="protein sequence ID" value="ENSCPVP00000027348.1"/>
    <property type="gene ID" value="ENSCPVG00000015647.2"/>
</dbReference>
<evidence type="ECO:0000256" key="6">
    <source>
        <dbReference type="ARBA" id="ARBA00023136"/>
    </source>
</evidence>
<sequence>SYIIKLLLSQYKTFLLLLKCAYTLFVVAIFWLTEALPLAVSALLPAFMFPLFGIMGSKQVASAYFKDFHLLLIGVICLATSIEKWNLHKRVALKMVMLVGTLLSYSRLMLGFMVSCAFLSMWLSNTSAAAMVMPIVEAVAQQIIRAEAEADELEMSCSNGSINPALELDGRHAAVVALPPSLGRKEHSNGIFKVMCLCVAYSATIGGLTTITGTSTNLIFTERYPGCQCINFGSWFILSIPIAVTILLLSWLWLQCIINRTKGKSKCQFRKIYNSFYFCYSYPETVTLVLFIVMTLLWFTRDPGFIPGWSSLFPKEIISRACQYVFKCWLGGYIYIFFFFLSLAVSGYIPLITWKEFQSCMPWEIAILVGGGFALADGCEVSKLSEWVASKLTPLGSLPLWLIILISCLIVTSVTEVASNPATITIFLPILSPLAEAIHVNPLFILIPATLCTSFAFLLPVANPANAIVFSYGHLTIMDMVKAGLGINIIGVAVVMLGIMTWIVPIFDLYTYPSWAPNIPSTNGTGL</sequence>
<keyword evidence="9" id="KW-1185">Reference proteome</keyword>
<reference evidence="8" key="3">
    <citation type="submission" date="2025-09" db="UniProtKB">
        <authorList>
            <consortium name="Ensembl"/>
        </authorList>
    </citation>
    <scope>IDENTIFICATION</scope>
</reference>
<evidence type="ECO:0000313" key="9">
    <source>
        <dbReference type="Proteomes" id="UP000694382"/>
    </source>
</evidence>
<keyword evidence="7" id="KW-0739">Sodium transport</keyword>
<evidence type="ECO:0000256" key="3">
    <source>
        <dbReference type="ARBA" id="ARBA00022448"/>
    </source>
</evidence>
<keyword evidence="5" id="KW-1133">Transmembrane helix</keyword>
<evidence type="ECO:0000256" key="4">
    <source>
        <dbReference type="ARBA" id="ARBA00022692"/>
    </source>
</evidence>
<proteinExistence type="inferred from homology"/>
<reference evidence="8" key="1">
    <citation type="submission" date="2020-02" db="EMBL/GenBank/DDBJ databases">
        <authorList>
            <person name="Enbody D E."/>
            <person name="Pettersson E M."/>
        </authorList>
    </citation>
    <scope>NUCLEOTIDE SEQUENCE [LARGE SCALE GENOMIC DNA]</scope>
</reference>
<dbReference type="InterPro" id="IPR031312">
    <property type="entry name" value="Na/sul_symport_CS"/>
</dbReference>
<keyword evidence="6" id="KW-0472">Membrane</keyword>
<dbReference type="Proteomes" id="UP000694382">
    <property type="component" value="Chromosome 1A"/>
</dbReference>
<dbReference type="GO" id="GO:0015382">
    <property type="term" value="F:sodium:sulfate symporter activity"/>
    <property type="evidence" value="ECO:0007669"/>
    <property type="project" value="TreeGrafter"/>
</dbReference>
<evidence type="ECO:0000256" key="2">
    <source>
        <dbReference type="ARBA" id="ARBA00006772"/>
    </source>
</evidence>
<evidence type="ECO:0000256" key="1">
    <source>
        <dbReference type="ARBA" id="ARBA00004141"/>
    </source>
</evidence>
<keyword evidence="7" id="KW-0406">Ion transport</keyword>
<keyword evidence="3" id="KW-0813">Transport</keyword>
<reference evidence="8" key="2">
    <citation type="submission" date="2025-08" db="UniProtKB">
        <authorList>
            <consortium name="Ensembl"/>
        </authorList>
    </citation>
    <scope>IDENTIFICATION</scope>
</reference>
<dbReference type="PANTHER" id="PTHR10283">
    <property type="entry name" value="SOLUTE CARRIER FAMILY 13 MEMBER"/>
    <property type="match status" value="1"/>
</dbReference>
<accession>A0A8U8BW88</accession>
<dbReference type="PROSITE" id="PS01271">
    <property type="entry name" value="NA_SULFATE"/>
    <property type="match status" value="1"/>
</dbReference>
<dbReference type="InterPro" id="IPR001898">
    <property type="entry name" value="SLC13A/DASS"/>
</dbReference>
<evidence type="ECO:0000256" key="7">
    <source>
        <dbReference type="ARBA" id="ARBA00023201"/>
    </source>
</evidence>
<protein>
    <submittedName>
        <fullName evidence="8">Uncharacterized protein</fullName>
    </submittedName>
</protein>
<name>A0A8U8BW88_GEOPR</name>
<dbReference type="Pfam" id="PF00939">
    <property type="entry name" value="Na_sulph_symp"/>
    <property type="match status" value="1"/>
</dbReference>
<evidence type="ECO:0000313" key="8">
    <source>
        <dbReference type="Ensembl" id="ENSCPVP00000027348.1"/>
    </source>
</evidence>
<dbReference type="PANTHER" id="PTHR10283:SF65">
    <property type="entry name" value="SOLUTE CARRIER FAMILY 13 MEMBER 1"/>
    <property type="match status" value="1"/>
</dbReference>
<comment type="similarity">
    <text evidence="2">Belongs to the SLC13A/DASS transporter (TC 2.A.47) family. NADC subfamily.</text>
</comment>
<keyword evidence="4" id="KW-0812">Transmembrane</keyword>
<organism evidence="8 9">
    <name type="scientific">Geospiza parvula</name>
    <name type="common">Small tree-finch</name>
    <name type="synonym">Camarhynchus parvulus</name>
    <dbReference type="NCBI Taxonomy" id="87175"/>
    <lineage>
        <taxon>Eukaryota</taxon>
        <taxon>Metazoa</taxon>
        <taxon>Chordata</taxon>
        <taxon>Craniata</taxon>
        <taxon>Vertebrata</taxon>
        <taxon>Euteleostomi</taxon>
        <taxon>Archelosauria</taxon>
        <taxon>Archosauria</taxon>
        <taxon>Dinosauria</taxon>
        <taxon>Saurischia</taxon>
        <taxon>Theropoda</taxon>
        <taxon>Coelurosauria</taxon>
        <taxon>Aves</taxon>
        <taxon>Neognathae</taxon>
        <taxon>Neoaves</taxon>
        <taxon>Telluraves</taxon>
        <taxon>Australaves</taxon>
        <taxon>Passeriformes</taxon>
        <taxon>Thraupidae</taxon>
        <taxon>Camarhynchus</taxon>
    </lineage>
</organism>
<evidence type="ECO:0000256" key="5">
    <source>
        <dbReference type="ARBA" id="ARBA00022989"/>
    </source>
</evidence>
<dbReference type="GO" id="GO:0005886">
    <property type="term" value="C:plasma membrane"/>
    <property type="evidence" value="ECO:0007669"/>
    <property type="project" value="TreeGrafter"/>
</dbReference>
<dbReference type="AlphaFoldDB" id="A0A8U8BW88"/>
<keyword evidence="7" id="KW-0915">Sodium</keyword>
<comment type="subcellular location">
    <subcellularLocation>
        <location evidence="1">Membrane</location>
        <topology evidence="1">Multi-pass membrane protein</topology>
    </subcellularLocation>
</comment>